<keyword evidence="13" id="KW-1185">Reference proteome</keyword>
<evidence type="ECO:0000256" key="3">
    <source>
        <dbReference type="ARBA" id="ARBA00005985"/>
    </source>
</evidence>
<proteinExistence type="inferred from homology"/>
<comment type="caution">
    <text evidence="12">The sequence shown here is derived from an EMBL/GenBank/DDBJ whole genome shotgun (WGS) entry which is preliminary data.</text>
</comment>
<feature type="transmembrane region" description="Helical" evidence="10">
    <location>
        <begin position="138"/>
        <end position="162"/>
    </location>
</feature>
<dbReference type="InterPro" id="IPR044878">
    <property type="entry name" value="UbiA_sf"/>
</dbReference>
<evidence type="ECO:0000313" key="12">
    <source>
        <dbReference type="EMBL" id="KAG7571221.1"/>
    </source>
</evidence>
<comment type="cofactor">
    <cofactor evidence="1 10">
        <name>Mg(2+)</name>
        <dbReference type="ChEBI" id="CHEBI:18420"/>
    </cofactor>
</comment>
<accession>A0A8K0JQS3</accession>
<name>A0A8K0JQS3_9TREE</name>
<reference evidence="12" key="1">
    <citation type="submission" date="2020-04" db="EMBL/GenBank/DDBJ databases">
        <title>Analysis of mating type loci in Filobasidium floriforme.</title>
        <authorList>
            <person name="Nowrousian M."/>
        </authorList>
    </citation>
    <scope>NUCLEOTIDE SEQUENCE</scope>
    <source>
        <strain evidence="12">CBS 6242</strain>
    </source>
</reference>
<evidence type="ECO:0000313" key="13">
    <source>
        <dbReference type="Proteomes" id="UP000812966"/>
    </source>
</evidence>
<dbReference type="InterPro" id="IPR030470">
    <property type="entry name" value="UbiA_prenylTrfase_CS"/>
</dbReference>
<dbReference type="Proteomes" id="UP000812966">
    <property type="component" value="Unassembled WGS sequence"/>
</dbReference>
<dbReference type="PROSITE" id="PS00943">
    <property type="entry name" value="UBIA"/>
    <property type="match status" value="1"/>
</dbReference>
<dbReference type="NCBIfam" id="TIGR01474">
    <property type="entry name" value="ubiA_proteo"/>
    <property type="match status" value="1"/>
</dbReference>
<keyword evidence="6 10" id="KW-1133">Transmembrane helix</keyword>
<dbReference type="EC" id="2.5.1.39" evidence="10"/>
<gene>
    <name evidence="12" type="ORF">FFLO_00894</name>
</gene>
<dbReference type="PANTHER" id="PTHR11048">
    <property type="entry name" value="PRENYLTRANSFERASES"/>
    <property type="match status" value="1"/>
</dbReference>
<dbReference type="GO" id="GO:0008412">
    <property type="term" value="F:4-hydroxybenzoate polyprenyltransferase activity"/>
    <property type="evidence" value="ECO:0007669"/>
    <property type="project" value="UniProtKB-EC"/>
</dbReference>
<evidence type="ECO:0000256" key="11">
    <source>
        <dbReference type="SAM" id="MobiDB-lite"/>
    </source>
</evidence>
<evidence type="ECO:0000256" key="7">
    <source>
        <dbReference type="ARBA" id="ARBA00023136"/>
    </source>
</evidence>
<feature type="transmembrane region" description="Helical" evidence="10">
    <location>
        <begin position="331"/>
        <end position="349"/>
    </location>
</feature>
<comment type="subcellular location">
    <subcellularLocation>
        <location evidence="2 10">Mitochondrion inner membrane</location>
        <topology evidence="2 10">Multi-pass membrane protein</topology>
        <orientation evidence="2 10">Matrix side</orientation>
    </subcellularLocation>
</comment>
<dbReference type="PANTHER" id="PTHR11048:SF28">
    <property type="entry name" value="4-HYDROXYBENZOATE POLYPRENYLTRANSFERASE, MITOCHONDRIAL"/>
    <property type="match status" value="1"/>
</dbReference>
<keyword evidence="10" id="KW-0414">Isoprene biosynthesis</keyword>
<comment type="catalytic activity">
    <reaction evidence="8 10">
        <text>an all-trans-polyprenyl diphosphate + 4-hydroxybenzoate = a 4-hydroxy-3-(all-trans-polyprenyl)benzoate + diphosphate</text>
        <dbReference type="Rhea" id="RHEA:44504"/>
        <dbReference type="Rhea" id="RHEA-COMP:9514"/>
        <dbReference type="Rhea" id="RHEA-COMP:9564"/>
        <dbReference type="ChEBI" id="CHEBI:17879"/>
        <dbReference type="ChEBI" id="CHEBI:33019"/>
        <dbReference type="ChEBI" id="CHEBI:58914"/>
        <dbReference type="ChEBI" id="CHEBI:78396"/>
        <dbReference type="EC" id="2.5.1.39"/>
    </reaction>
</comment>
<feature type="transmembrane region" description="Helical" evidence="10">
    <location>
        <begin position="259"/>
        <end position="276"/>
    </location>
</feature>
<feature type="transmembrane region" description="Helical" evidence="10">
    <location>
        <begin position="183"/>
        <end position="202"/>
    </location>
</feature>
<evidence type="ECO:0000256" key="2">
    <source>
        <dbReference type="ARBA" id="ARBA00004292"/>
    </source>
</evidence>
<dbReference type="EMBL" id="JABELV010000010">
    <property type="protein sequence ID" value="KAG7571221.1"/>
    <property type="molecule type" value="Genomic_DNA"/>
</dbReference>
<dbReference type="Pfam" id="PF01040">
    <property type="entry name" value="UbiA"/>
    <property type="match status" value="1"/>
</dbReference>
<dbReference type="InterPro" id="IPR006370">
    <property type="entry name" value="HB_polyprenyltransferase-like"/>
</dbReference>
<dbReference type="GO" id="GO:0005743">
    <property type="term" value="C:mitochondrial inner membrane"/>
    <property type="evidence" value="ECO:0007669"/>
    <property type="project" value="UniProtKB-SubCell"/>
</dbReference>
<comment type="pathway">
    <text evidence="10">Cofactor biosynthesis; ubiquinone biosynthesis.</text>
</comment>
<dbReference type="GO" id="GO:0008299">
    <property type="term" value="P:isoprenoid biosynthetic process"/>
    <property type="evidence" value="ECO:0007669"/>
    <property type="project" value="UniProtKB-UniRule"/>
</dbReference>
<dbReference type="UniPathway" id="UPA00232"/>
<dbReference type="InterPro" id="IPR000537">
    <property type="entry name" value="UbiA_prenyltransferase"/>
</dbReference>
<dbReference type="Gene3D" id="1.10.357.140">
    <property type="entry name" value="UbiA prenyltransferase"/>
    <property type="match status" value="1"/>
</dbReference>
<evidence type="ECO:0000256" key="10">
    <source>
        <dbReference type="HAMAP-Rule" id="MF_03189"/>
    </source>
</evidence>
<evidence type="ECO:0000256" key="5">
    <source>
        <dbReference type="ARBA" id="ARBA00022692"/>
    </source>
</evidence>
<evidence type="ECO:0000256" key="8">
    <source>
        <dbReference type="ARBA" id="ARBA00052313"/>
    </source>
</evidence>
<feature type="transmembrane region" description="Helical" evidence="10">
    <location>
        <begin position="297"/>
        <end position="319"/>
    </location>
</feature>
<organism evidence="12 13">
    <name type="scientific">Filobasidium floriforme</name>
    <dbReference type="NCBI Taxonomy" id="5210"/>
    <lineage>
        <taxon>Eukaryota</taxon>
        <taxon>Fungi</taxon>
        <taxon>Dikarya</taxon>
        <taxon>Basidiomycota</taxon>
        <taxon>Agaricomycotina</taxon>
        <taxon>Tremellomycetes</taxon>
        <taxon>Filobasidiales</taxon>
        <taxon>Filobasidiaceae</taxon>
        <taxon>Filobasidium</taxon>
    </lineage>
</organism>
<dbReference type="CDD" id="cd13959">
    <property type="entry name" value="PT_UbiA_COQ2"/>
    <property type="match status" value="1"/>
</dbReference>
<comment type="function">
    <text evidence="9 10">Catalyzes the prenylation of para-hydroxybenzoate (PHB) with an all-trans polyprenyl group. Mediates the second step in the final reaction sequence of coenzyme Q (CoQ) biosynthesis, which is the condensation of the polyisoprenoid side chain with PHB, generating the first membrane-bound Q intermediate.</text>
</comment>
<keyword evidence="10" id="KW-0999">Mitochondrion inner membrane</keyword>
<evidence type="ECO:0000256" key="1">
    <source>
        <dbReference type="ARBA" id="ARBA00001946"/>
    </source>
</evidence>
<dbReference type="FunFam" id="1.20.120.1780:FF:000001">
    <property type="entry name" value="4-hydroxybenzoate octaprenyltransferase"/>
    <property type="match status" value="1"/>
</dbReference>
<keyword evidence="4 10" id="KW-0808">Transferase</keyword>
<feature type="transmembrane region" description="Helical" evidence="10">
    <location>
        <begin position="233"/>
        <end position="253"/>
    </location>
</feature>
<dbReference type="GO" id="GO:0006744">
    <property type="term" value="P:ubiquinone biosynthetic process"/>
    <property type="evidence" value="ECO:0007669"/>
    <property type="project" value="UniProtKB-UniRule"/>
</dbReference>
<feature type="transmembrane region" description="Helical" evidence="10">
    <location>
        <begin position="108"/>
        <end position="126"/>
    </location>
</feature>
<feature type="compositionally biased region" description="Low complexity" evidence="11">
    <location>
        <begin position="1"/>
        <end position="59"/>
    </location>
</feature>
<keyword evidence="10" id="KW-0831">Ubiquinone biosynthesis</keyword>
<sequence>MSRGYSTSASGSASSGKVSRSDSAPVPTPNSTASPATTTVQQQQSASASSSTTSDAPSSIPKSTLQSKLPDHVAVTAIAPPRTFIDKLPKVLLPVKPYLELIRIDKPIGTWLLFWPCAWSITLSALTMTPLPSPLLPLWNMALFLTGAVVMRGAGCTINDMWDARLDRAVDRTKNRPLARGAVSMRQASIFLIGQLFVGLAVLLQLNWYSILLGASSLGLVFIYPFMKRITYYPQIVLGLAFNWGALLGWSAMTGAVDLALAGPLYLGGVAWCVYYDTIYAHQDKKDDVLVNIKSTALRFGLATRPILAGLSTFFVGTLTYVGQAMTLGPIYYAVSVLGTAVHLGWQLLKVDFEKRESCWKFFVSNGRLGGLVWSGMWGEYIATWMGLY</sequence>
<dbReference type="Gene3D" id="1.20.120.1780">
    <property type="entry name" value="UbiA prenyltransferase"/>
    <property type="match status" value="1"/>
</dbReference>
<dbReference type="FunFam" id="1.10.357.140:FF:000003">
    <property type="entry name" value="4-hydroxybenzoate polyprenyltransferase, mitochondrial"/>
    <property type="match status" value="1"/>
</dbReference>
<keyword evidence="5 10" id="KW-0812">Transmembrane</keyword>
<keyword evidence="7 10" id="KW-0472">Membrane</keyword>
<evidence type="ECO:0000256" key="4">
    <source>
        <dbReference type="ARBA" id="ARBA00022679"/>
    </source>
</evidence>
<protein>
    <recommendedName>
        <fullName evidence="10">4-hydroxybenzoate polyprenyltransferase, mitochondrial</fullName>
        <shortName evidence="10">4-HB polyprenyltransferase</shortName>
        <ecNumber evidence="10">2.5.1.39</ecNumber>
    </recommendedName>
    <alternativeName>
        <fullName evidence="10">Para-hydroxybenzoate--polyprenyltransferase</fullName>
        <shortName evidence="10">PHB:PPT</shortName>
        <shortName evidence="10">PHB:polyprenyltransferase</shortName>
    </alternativeName>
</protein>
<evidence type="ECO:0000256" key="6">
    <source>
        <dbReference type="ARBA" id="ARBA00022989"/>
    </source>
</evidence>
<dbReference type="InterPro" id="IPR039653">
    <property type="entry name" value="Prenyltransferase"/>
</dbReference>
<feature type="transmembrane region" description="Helical" evidence="10">
    <location>
        <begin position="208"/>
        <end position="226"/>
    </location>
</feature>
<keyword evidence="10" id="KW-0496">Mitochondrion</keyword>
<dbReference type="AlphaFoldDB" id="A0A8K0JQS3"/>
<dbReference type="OrthoDB" id="18170at2759"/>
<comment type="similarity">
    <text evidence="3 10">Belongs to the UbiA prenyltransferase family.</text>
</comment>
<dbReference type="HAMAP" id="MF_01635">
    <property type="entry name" value="UbiA"/>
    <property type="match status" value="1"/>
</dbReference>
<feature type="region of interest" description="Disordered" evidence="11">
    <location>
        <begin position="1"/>
        <end position="65"/>
    </location>
</feature>
<evidence type="ECO:0000256" key="9">
    <source>
        <dbReference type="ARBA" id="ARBA00058997"/>
    </source>
</evidence>